<dbReference type="InterPro" id="IPR036286">
    <property type="entry name" value="LexA/Signal_pep-like_sf"/>
</dbReference>
<dbReference type="Pfam" id="PF01381">
    <property type="entry name" value="HTH_3"/>
    <property type="match status" value="1"/>
</dbReference>
<feature type="domain" description="HTH cro/C1-type" evidence="6">
    <location>
        <begin position="20"/>
        <end position="62"/>
    </location>
</feature>
<dbReference type="RefSeq" id="WP_094059695.1">
    <property type="nucleotide sequence ID" value="NZ_CP022530.1"/>
</dbReference>
<evidence type="ECO:0000256" key="3">
    <source>
        <dbReference type="ARBA" id="ARBA00023015"/>
    </source>
</evidence>
<keyword evidence="4" id="KW-0238">DNA-binding</keyword>
<dbReference type="InterPro" id="IPR015927">
    <property type="entry name" value="Peptidase_S24_S26A/B/C"/>
</dbReference>
<evidence type="ECO:0000256" key="2">
    <source>
        <dbReference type="ARBA" id="ARBA00022801"/>
    </source>
</evidence>
<keyword evidence="8" id="KW-1185">Reference proteome</keyword>
<dbReference type="Pfam" id="PF00717">
    <property type="entry name" value="Peptidase_S24"/>
    <property type="match status" value="1"/>
</dbReference>
<evidence type="ECO:0000256" key="5">
    <source>
        <dbReference type="ARBA" id="ARBA00023163"/>
    </source>
</evidence>
<keyword evidence="1" id="KW-0645">Protease</keyword>
<name>A0A222FJU3_9GAMM</name>
<dbReference type="Gene3D" id="1.10.260.40">
    <property type="entry name" value="lambda repressor-like DNA-binding domains"/>
    <property type="match status" value="1"/>
</dbReference>
<dbReference type="PROSITE" id="PS50943">
    <property type="entry name" value="HTH_CROC1"/>
    <property type="match status" value="1"/>
</dbReference>
<evidence type="ECO:0000259" key="6">
    <source>
        <dbReference type="PROSITE" id="PS50943"/>
    </source>
</evidence>
<accession>A0A222FJU3</accession>
<dbReference type="SUPFAM" id="SSF47413">
    <property type="entry name" value="lambda repressor-like DNA-binding domains"/>
    <property type="match status" value="1"/>
</dbReference>
<dbReference type="Gene3D" id="2.10.109.10">
    <property type="entry name" value="Umud Fragment, subunit A"/>
    <property type="match status" value="1"/>
</dbReference>
<dbReference type="SUPFAM" id="SSF51306">
    <property type="entry name" value="LexA/Signal peptidase"/>
    <property type="match status" value="1"/>
</dbReference>
<dbReference type="GO" id="GO:0003677">
    <property type="term" value="F:DNA binding"/>
    <property type="evidence" value="ECO:0007669"/>
    <property type="project" value="UniProtKB-KW"/>
</dbReference>
<dbReference type="CDD" id="cd06529">
    <property type="entry name" value="S24_LexA-like"/>
    <property type="match status" value="1"/>
</dbReference>
<dbReference type="InterPro" id="IPR039418">
    <property type="entry name" value="LexA-like"/>
</dbReference>
<organism evidence="7 8">
    <name type="scientific">Bacterioplanes sanyensis</name>
    <dbReference type="NCBI Taxonomy" id="1249553"/>
    <lineage>
        <taxon>Bacteria</taxon>
        <taxon>Pseudomonadati</taxon>
        <taxon>Pseudomonadota</taxon>
        <taxon>Gammaproteobacteria</taxon>
        <taxon>Oceanospirillales</taxon>
        <taxon>Oceanospirillaceae</taxon>
        <taxon>Bacterioplanes</taxon>
    </lineage>
</organism>
<dbReference type="GO" id="GO:0006508">
    <property type="term" value="P:proteolysis"/>
    <property type="evidence" value="ECO:0007669"/>
    <property type="project" value="UniProtKB-KW"/>
</dbReference>
<evidence type="ECO:0000313" key="7">
    <source>
        <dbReference type="EMBL" id="ASP38503.1"/>
    </source>
</evidence>
<gene>
    <name evidence="7" type="ORF">CHH28_07375</name>
</gene>
<dbReference type="CDD" id="cd00093">
    <property type="entry name" value="HTH_XRE"/>
    <property type="match status" value="1"/>
</dbReference>
<dbReference type="GO" id="GO:0004252">
    <property type="term" value="F:serine-type endopeptidase activity"/>
    <property type="evidence" value="ECO:0007669"/>
    <property type="project" value="InterPro"/>
</dbReference>
<dbReference type="InterPro" id="IPR001387">
    <property type="entry name" value="Cro/C1-type_HTH"/>
</dbReference>
<dbReference type="PANTHER" id="PTHR40661">
    <property type="match status" value="1"/>
</dbReference>
<dbReference type="Proteomes" id="UP000202440">
    <property type="component" value="Chromosome"/>
</dbReference>
<keyword evidence="5" id="KW-0804">Transcription</keyword>
<evidence type="ECO:0000256" key="4">
    <source>
        <dbReference type="ARBA" id="ARBA00023125"/>
    </source>
</evidence>
<sequence>MSLSQRFNHIVDTVCDGNKAQFARLTGKSPSHVYKICRGQARPSMRYLETIYEQLNVDITWLLTGDQADRIQKLAPKDSTNDLVYAPVLDVQASAGFGASGFSEELEQQFVLDRQWLSQTLRISGDRLFCIHVSGDSMLPTLEDGDMILVDPAQQQLQSNSIYVLSHADGLMTKRLQRQGETIQVISDNDSFSDWTLDPNDEQTQVVGKVVWCSRRMR</sequence>
<dbReference type="GO" id="GO:0016020">
    <property type="term" value="C:membrane"/>
    <property type="evidence" value="ECO:0007669"/>
    <property type="project" value="InterPro"/>
</dbReference>
<dbReference type="KEGG" id="bsan:CHH28_07375"/>
<dbReference type="PANTHER" id="PTHR40661:SF3">
    <property type="entry name" value="FELS-1 PROPHAGE TRANSCRIPTIONAL REGULATOR"/>
    <property type="match status" value="1"/>
</dbReference>
<evidence type="ECO:0000313" key="8">
    <source>
        <dbReference type="Proteomes" id="UP000202440"/>
    </source>
</evidence>
<keyword evidence="2" id="KW-0378">Hydrolase</keyword>
<proteinExistence type="predicted"/>
<dbReference type="AlphaFoldDB" id="A0A222FJU3"/>
<dbReference type="InterPro" id="IPR019756">
    <property type="entry name" value="Pept_S26A_signal_pept_1_Ser-AS"/>
</dbReference>
<evidence type="ECO:0000256" key="1">
    <source>
        <dbReference type="ARBA" id="ARBA00022670"/>
    </source>
</evidence>
<dbReference type="InterPro" id="IPR010982">
    <property type="entry name" value="Lambda_DNA-bd_dom_sf"/>
</dbReference>
<dbReference type="PROSITE" id="PS00501">
    <property type="entry name" value="SPASE_I_1"/>
    <property type="match status" value="1"/>
</dbReference>
<dbReference type="EMBL" id="CP022530">
    <property type="protein sequence ID" value="ASP38503.1"/>
    <property type="molecule type" value="Genomic_DNA"/>
</dbReference>
<dbReference type="OrthoDB" id="5959816at2"/>
<protein>
    <submittedName>
        <fullName evidence="7">LexA family transcriptional repressor</fullName>
    </submittedName>
</protein>
<keyword evidence="3" id="KW-0805">Transcription regulation</keyword>
<reference evidence="7 8" key="1">
    <citation type="submission" date="2017-07" db="EMBL/GenBank/DDBJ databases">
        <title>Annotated genome sequence of Bacterioplanes sanyensis isolated from Red Sea.</title>
        <authorList>
            <person name="Rehman Z.U."/>
        </authorList>
    </citation>
    <scope>NUCLEOTIDE SEQUENCE [LARGE SCALE GENOMIC DNA]</scope>
    <source>
        <strain evidence="7 8">NV9</strain>
    </source>
</reference>